<sequence>MERINFIENGVSGLPPGFRFQPTDEELATGSDKIISSSVSNIGFAGLRKTLVFYEGKSPNGSRTDWVMHEYRLNYANEIGEWILCRIFMKKRNIESDNNTTAPRKNNNAVMNNVEVAQPRFFDFLSVHNSAPPAPIQYSSTSSSCSSSNNVVEASSPNHEETSGYADFC</sequence>
<keyword evidence="9" id="KW-1185">Reference proteome</keyword>
<proteinExistence type="predicted"/>
<feature type="domain" description="NAC" evidence="6">
    <location>
        <begin position="1"/>
        <end position="90"/>
    </location>
</feature>
<dbReference type="PANTHER" id="PTHR31744">
    <property type="entry name" value="PROTEIN CUP-SHAPED COTYLEDON 2-RELATED"/>
    <property type="match status" value="1"/>
</dbReference>
<feature type="compositionally biased region" description="Low complexity" evidence="5">
    <location>
        <begin position="147"/>
        <end position="156"/>
    </location>
</feature>
<dbReference type="EnsemblPlants" id="KRH63818">
    <property type="protein sequence ID" value="KRH63818"/>
    <property type="gene ID" value="GLYMA_04G199000"/>
</dbReference>
<dbReference type="SMR" id="K7KL84"/>
<keyword evidence="4" id="KW-0539">Nucleus</keyword>
<evidence type="ECO:0000259" key="6">
    <source>
        <dbReference type="PROSITE" id="PS51005"/>
    </source>
</evidence>
<protein>
    <recommendedName>
        <fullName evidence="6">NAC domain-containing protein</fullName>
    </recommendedName>
</protein>
<dbReference type="Pfam" id="PF02365">
    <property type="entry name" value="NAM"/>
    <property type="match status" value="1"/>
</dbReference>
<evidence type="ECO:0000256" key="1">
    <source>
        <dbReference type="ARBA" id="ARBA00023015"/>
    </source>
</evidence>
<dbReference type="EMBL" id="CM000837">
    <property type="protein sequence ID" value="KRH63818.1"/>
    <property type="molecule type" value="Genomic_DNA"/>
</dbReference>
<dbReference type="PANTHER" id="PTHR31744:SF92">
    <property type="entry name" value="NAC DOMAIN-CONTAINING PROTEIN 87"/>
    <property type="match status" value="1"/>
</dbReference>
<feature type="region of interest" description="Disordered" evidence="5">
    <location>
        <begin position="147"/>
        <end position="169"/>
    </location>
</feature>
<evidence type="ECO:0000313" key="7">
    <source>
        <dbReference type="EMBL" id="KRH63818.1"/>
    </source>
</evidence>
<reference evidence="7" key="3">
    <citation type="submission" date="2018-07" db="EMBL/GenBank/DDBJ databases">
        <title>WGS assembly of Glycine max.</title>
        <authorList>
            <person name="Schmutz J."/>
            <person name="Cannon S."/>
            <person name="Schlueter J."/>
            <person name="Ma J."/>
            <person name="Mitros T."/>
            <person name="Nelson W."/>
            <person name="Hyten D."/>
            <person name="Song Q."/>
            <person name="Thelen J."/>
            <person name="Cheng J."/>
            <person name="Xu D."/>
            <person name="Hellsten U."/>
            <person name="May G."/>
            <person name="Yu Y."/>
            <person name="Sakurai T."/>
            <person name="Umezawa T."/>
            <person name="Bhattacharyya M."/>
            <person name="Sandhu D."/>
            <person name="Valliyodan B."/>
            <person name="Lindquist E."/>
            <person name="Peto M."/>
            <person name="Grant D."/>
            <person name="Shu S."/>
            <person name="Goodstein D."/>
            <person name="Barry K."/>
            <person name="Futrell-Griggs M."/>
            <person name="Abernathy B."/>
            <person name="Du J."/>
            <person name="Tian Z."/>
            <person name="Zhu L."/>
            <person name="Gill N."/>
            <person name="Joshi T."/>
            <person name="Libault M."/>
            <person name="Sethuraman A."/>
            <person name="Zhang X."/>
            <person name="Shinozaki K."/>
            <person name="Nguyen H."/>
            <person name="Wing R."/>
            <person name="Cregan P."/>
            <person name="Specht J."/>
            <person name="Grimwood J."/>
            <person name="Rokhsar D."/>
            <person name="Stacey G."/>
            <person name="Shoemaker R."/>
            <person name="Jackson S."/>
        </authorList>
    </citation>
    <scope>NUCLEOTIDE SEQUENCE</scope>
    <source>
        <tissue evidence="7">Callus</tissue>
    </source>
</reference>
<reference evidence="8" key="2">
    <citation type="submission" date="2018-02" db="UniProtKB">
        <authorList>
            <consortium name="EnsemblPlants"/>
        </authorList>
    </citation>
    <scope>IDENTIFICATION</scope>
    <source>
        <strain evidence="8">Williams 82</strain>
    </source>
</reference>
<gene>
    <name evidence="7" type="ORF">GLYMA_04G199000</name>
</gene>
<dbReference type="AlphaFoldDB" id="K7KL84"/>
<dbReference type="SUPFAM" id="SSF101941">
    <property type="entry name" value="NAC domain"/>
    <property type="match status" value="1"/>
</dbReference>
<evidence type="ECO:0000256" key="2">
    <source>
        <dbReference type="ARBA" id="ARBA00023125"/>
    </source>
</evidence>
<dbReference type="InParanoid" id="K7KL84"/>
<evidence type="ECO:0000256" key="5">
    <source>
        <dbReference type="SAM" id="MobiDB-lite"/>
    </source>
</evidence>
<dbReference type="InterPro" id="IPR036093">
    <property type="entry name" value="NAC_dom_sf"/>
</dbReference>
<dbReference type="GO" id="GO:0005634">
    <property type="term" value="C:nucleus"/>
    <property type="evidence" value="ECO:0007669"/>
    <property type="project" value="UniProtKB-ARBA"/>
</dbReference>
<accession>K7KL84</accession>
<dbReference type="GO" id="GO:0003677">
    <property type="term" value="F:DNA binding"/>
    <property type="evidence" value="ECO:0007669"/>
    <property type="project" value="UniProtKB-KW"/>
</dbReference>
<evidence type="ECO:0000313" key="9">
    <source>
        <dbReference type="Proteomes" id="UP000008827"/>
    </source>
</evidence>
<keyword evidence="1" id="KW-0805">Transcription regulation</keyword>
<evidence type="ECO:0000256" key="4">
    <source>
        <dbReference type="ARBA" id="ARBA00023242"/>
    </source>
</evidence>
<reference evidence="7 8" key="1">
    <citation type="journal article" date="2010" name="Nature">
        <title>Genome sequence of the palaeopolyploid soybean.</title>
        <authorList>
            <person name="Schmutz J."/>
            <person name="Cannon S.B."/>
            <person name="Schlueter J."/>
            <person name="Ma J."/>
            <person name="Mitros T."/>
            <person name="Nelson W."/>
            <person name="Hyten D.L."/>
            <person name="Song Q."/>
            <person name="Thelen J.J."/>
            <person name="Cheng J."/>
            <person name="Xu D."/>
            <person name="Hellsten U."/>
            <person name="May G.D."/>
            <person name="Yu Y."/>
            <person name="Sakurai T."/>
            <person name="Umezawa T."/>
            <person name="Bhattacharyya M.K."/>
            <person name="Sandhu D."/>
            <person name="Valliyodan B."/>
            <person name="Lindquist E."/>
            <person name="Peto M."/>
            <person name="Grant D."/>
            <person name="Shu S."/>
            <person name="Goodstein D."/>
            <person name="Barry K."/>
            <person name="Futrell-Griggs M."/>
            <person name="Abernathy B."/>
            <person name="Du J."/>
            <person name="Tian Z."/>
            <person name="Zhu L."/>
            <person name="Gill N."/>
            <person name="Joshi T."/>
            <person name="Libault M."/>
            <person name="Sethuraman A."/>
            <person name="Zhang X.-C."/>
            <person name="Shinozaki K."/>
            <person name="Nguyen H.T."/>
            <person name="Wing R.A."/>
            <person name="Cregan P."/>
            <person name="Specht J."/>
            <person name="Grimwood J."/>
            <person name="Rokhsar D."/>
            <person name="Stacey G."/>
            <person name="Shoemaker R.C."/>
            <person name="Jackson S.A."/>
        </authorList>
    </citation>
    <scope>NUCLEOTIDE SEQUENCE</scope>
    <source>
        <strain evidence="8">cv. Williams 82</strain>
        <tissue evidence="7">Callus</tissue>
    </source>
</reference>
<keyword evidence="2" id="KW-0238">DNA-binding</keyword>
<dbReference type="PaxDb" id="3847-GLYMA04G37590.2"/>
<dbReference type="Gene3D" id="2.170.150.80">
    <property type="entry name" value="NAC domain"/>
    <property type="match status" value="1"/>
</dbReference>
<keyword evidence="3" id="KW-0804">Transcription</keyword>
<organism evidence="7">
    <name type="scientific">Glycine max</name>
    <name type="common">Soybean</name>
    <name type="synonym">Glycine hispida</name>
    <dbReference type="NCBI Taxonomy" id="3847"/>
    <lineage>
        <taxon>Eukaryota</taxon>
        <taxon>Viridiplantae</taxon>
        <taxon>Streptophyta</taxon>
        <taxon>Embryophyta</taxon>
        <taxon>Tracheophyta</taxon>
        <taxon>Spermatophyta</taxon>
        <taxon>Magnoliopsida</taxon>
        <taxon>eudicotyledons</taxon>
        <taxon>Gunneridae</taxon>
        <taxon>Pentapetalae</taxon>
        <taxon>rosids</taxon>
        <taxon>fabids</taxon>
        <taxon>Fabales</taxon>
        <taxon>Fabaceae</taxon>
        <taxon>Papilionoideae</taxon>
        <taxon>50 kb inversion clade</taxon>
        <taxon>NPAAA clade</taxon>
        <taxon>indigoferoid/millettioid clade</taxon>
        <taxon>Phaseoleae</taxon>
        <taxon>Glycine</taxon>
        <taxon>Glycine subgen. Soja</taxon>
    </lineage>
</organism>
<dbReference type="PROSITE" id="PS51005">
    <property type="entry name" value="NAC"/>
    <property type="match status" value="1"/>
</dbReference>
<dbReference type="GO" id="GO:0006355">
    <property type="term" value="P:regulation of DNA-templated transcription"/>
    <property type="evidence" value="ECO:0007669"/>
    <property type="project" value="InterPro"/>
</dbReference>
<dbReference type="InterPro" id="IPR003441">
    <property type="entry name" value="NAC-dom"/>
</dbReference>
<dbReference type="Proteomes" id="UP000008827">
    <property type="component" value="Chromosome 4"/>
</dbReference>
<evidence type="ECO:0000256" key="3">
    <source>
        <dbReference type="ARBA" id="ARBA00023163"/>
    </source>
</evidence>
<evidence type="ECO:0000313" key="8">
    <source>
        <dbReference type="EnsemblPlants" id="KRH63818"/>
    </source>
</evidence>
<dbReference type="HOGENOM" id="CLU_035664_9_0_1"/>
<dbReference type="OMA" id="RFFYFTR"/>
<dbReference type="Gramene" id="KRH63818">
    <property type="protein sequence ID" value="KRH63818"/>
    <property type="gene ID" value="GLYMA_04G199000"/>
</dbReference>
<name>K7KL84_SOYBN</name>